<dbReference type="Proteomes" id="UP000565711">
    <property type="component" value="Unassembled WGS sequence"/>
</dbReference>
<dbReference type="RefSeq" id="WP_157102917.1">
    <property type="nucleotide sequence ID" value="NZ_JAAXOP010000005.1"/>
</dbReference>
<sequence>MKMRKVSGTEQNRPADLNQALLDGVGGPSGMVYTALPILVFVTANAVVALPITIAAAVVTALASTVWRLRRGERFSAASGGLWGVLLAGGIAAWTGSAGDFFAIGIWASLAGAVAVLVSLLVRRPLTGVVWNAVHGGAYPWREDRPTRRAHDLATFAAAMVLCARFVVMEWLYLSDATGLLGLAKIVMGAPLTVPALLVIVWAFRRSTKRLIRTPSIDGAALDGAAATPSRAA</sequence>
<evidence type="ECO:0000313" key="3">
    <source>
        <dbReference type="Proteomes" id="UP000565711"/>
    </source>
</evidence>
<proteinExistence type="predicted"/>
<dbReference type="AlphaFoldDB" id="A0A846XUP4"/>
<name>A0A846XUP4_9NOCA</name>
<protein>
    <submittedName>
        <fullName evidence="2">DUF3159 domain-containing protein</fullName>
    </submittedName>
</protein>
<keyword evidence="1" id="KW-0812">Transmembrane</keyword>
<organism evidence="2 3">
    <name type="scientific">Nocardia vermiculata</name>
    <dbReference type="NCBI Taxonomy" id="257274"/>
    <lineage>
        <taxon>Bacteria</taxon>
        <taxon>Bacillati</taxon>
        <taxon>Actinomycetota</taxon>
        <taxon>Actinomycetes</taxon>
        <taxon>Mycobacteriales</taxon>
        <taxon>Nocardiaceae</taxon>
        <taxon>Nocardia</taxon>
    </lineage>
</organism>
<accession>A0A846XUP4</accession>
<keyword evidence="1" id="KW-1133">Transmembrane helix</keyword>
<reference evidence="2 3" key="1">
    <citation type="submission" date="2020-04" db="EMBL/GenBank/DDBJ databases">
        <title>MicrobeNet Type strains.</title>
        <authorList>
            <person name="Nicholson A.C."/>
        </authorList>
    </citation>
    <scope>NUCLEOTIDE SEQUENCE [LARGE SCALE GENOMIC DNA]</scope>
    <source>
        <strain evidence="2 3">JCM 12354</strain>
    </source>
</reference>
<keyword evidence="3" id="KW-1185">Reference proteome</keyword>
<feature type="transmembrane region" description="Helical" evidence="1">
    <location>
        <begin position="38"/>
        <end position="63"/>
    </location>
</feature>
<feature type="transmembrane region" description="Helical" evidence="1">
    <location>
        <begin position="101"/>
        <end position="122"/>
    </location>
</feature>
<feature type="transmembrane region" description="Helical" evidence="1">
    <location>
        <begin position="153"/>
        <end position="174"/>
    </location>
</feature>
<dbReference type="Pfam" id="PF11361">
    <property type="entry name" value="DUF3159"/>
    <property type="match status" value="1"/>
</dbReference>
<keyword evidence="1" id="KW-0472">Membrane</keyword>
<comment type="caution">
    <text evidence="2">The sequence shown here is derived from an EMBL/GenBank/DDBJ whole genome shotgun (WGS) entry which is preliminary data.</text>
</comment>
<dbReference type="EMBL" id="JAAXOP010000005">
    <property type="protein sequence ID" value="NKY50853.1"/>
    <property type="molecule type" value="Genomic_DNA"/>
</dbReference>
<dbReference type="InterPro" id="IPR016566">
    <property type="entry name" value="UCP010219"/>
</dbReference>
<feature type="transmembrane region" description="Helical" evidence="1">
    <location>
        <begin position="180"/>
        <end position="204"/>
    </location>
</feature>
<evidence type="ECO:0000313" key="2">
    <source>
        <dbReference type="EMBL" id="NKY50853.1"/>
    </source>
</evidence>
<feature type="transmembrane region" description="Helical" evidence="1">
    <location>
        <begin position="75"/>
        <end position="95"/>
    </location>
</feature>
<evidence type="ECO:0000256" key="1">
    <source>
        <dbReference type="SAM" id="Phobius"/>
    </source>
</evidence>
<gene>
    <name evidence="2" type="ORF">HGA08_11575</name>
</gene>